<organism evidence="2 3">
    <name type="scientific">Ramlibacter humi</name>
    <dbReference type="NCBI Taxonomy" id="2530451"/>
    <lineage>
        <taxon>Bacteria</taxon>
        <taxon>Pseudomonadati</taxon>
        <taxon>Pseudomonadota</taxon>
        <taxon>Betaproteobacteria</taxon>
        <taxon>Burkholderiales</taxon>
        <taxon>Comamonadaceae</taxon>
        <taxon>Ramlibacter</taxon>
    </lineage>
</organism>
<evidence type="ECO:0000313" key="2">
    <source>
        <dbReference type="EMBL" id="TFY96153.1"/>
    </source>
</evidence>
<gene>
    <name evidence="2" type="ORF">EZ216_21160</name>
</gene>
<dbReference type="Pfam" id="PF05593">
    <property type="entry name" value="RHS_repeat"/>
    <property type="match status" value="1"/>
</dbReference>
<dbReference type="Gene3D" id="2.180.10.10">
    <property type="entry name" value="RHS repeat-associated core"/>
    <property type="match status" value="1"/>
</dbReference>
<name>A0A4Z0BCE0_9BURK</name>
<protein>
    <recommendedName>
        <fullName evidence="1">DUF6531 domain-containing protein</fullName>
    </recommendedName>
</protein>
<accession>A0A4Z0BCE0</accession>
<dbReference type="Proteomes" id="UP000297839">
    <property type="component" value="Unassembled WGS sequence"/>
</dbReference>
<reference evidence="2 3" key="1">
    <citation type="submission" date="2019-03" db="EMBL/GenBank/DDBJ databases">
        <title>Ramlibacter sp. 18x22-1, whole genome shotgun sequence.</title>
        <authorList>
            <person name="Zhang X."/>
            <person name="Feng G."/>
            <person name="Zhu H."/>
        </authorList>
    </citation>
    <scope>NUCLEOTIDE SEQUENCE [LARGE SCALE GENOMIC DNA]</scope>
    <source>
        <strain evidence="2 3">18x22-1</strain>
    </source>
</reference>
<dbReference type="EMBL" id="SMLK01000016">
    <property type="protein sequence ID" value="TFY96153.1"/>
    <property type="molecule type" value="Genomic_DNA"/>
</dbReference>
<dbReference type="NCBIfam" id="TIGR01643">
    <property type="entry name" value="YD_repeat_2x"/>
    <property type="match status" value="1"/>
</dbReference>
<dbReference type="InterPro" id="IPR031325">
    <property type="entry name" value="RHS_repeat"/>
</dbReference>
<proteinExistence type="predicted"/>
<dbReference type="AlphaFoldDB" id="A0A4Z0BCE0"/>
<dbReference type="InterPro" id="IPR045351">
    <property type="entry name" value="DUF6531"/>
</dbReference>
<sequence length="539" mass="56171">MKTMKTWSEVLRVPSADAAVPRCWNRLMRIARGRATAACLLSASVRGLAVLATLLSMHAHASFPAADTTPVDPLAWVTVADPYGKVGVDSTPSAACAQLTPNGGYTFTGAVKSGLQWYCTGTGNGHDPSVGFPNLPVSVRCAAGATFNPATDKCVAAACPATADLESSSCTCKAQFRENAAHNGCDVKQTSRAFLPFQGASGVSPSQWITVNTSYGQYVGATPSSACSQFPANNGYTFTGAVKNASGWFCTGTGNGHDPSVGFSNLPVSPICPSGTTFDLASDRCFAGQQCPANATYDAASNTCGCALGYQVARNGTACEAPPLPPGAAYGSQNSCPREDGSEVGKPILPGTGAKAKVQVDYVDPAGRGPDVVRTYLSNVRDAVVPMGIGWRLGLLHVLRSTSTKAVITLGDGYVITFTRANTSSPWAAVGAADTLTISGTQWRIKDSRNDDVYLFEPAGTGTDYAKSVTQRNGWVTSYAYTNGQLTQVVNPFGRTLSLVYAPSGLLKSITAPDGQLIQYAYDTANRLTSVTYADGAVR</sequence>
<evidence type="ECO:0000259" key="1">
    <source>
        <dbReference type="Pfam" id="PF20148"/>
    </source>
</evidence>
<dbReference type="InterPro" id="IPR006530">
    <property type="entry name" value="YD"/>
</dbReference>
<dbReference type="Pfam" id="PF20148">
    <property type="entry name" value="DUF6531"/>
    <property type="match status" value="1"/>
</dbReference>
<feature type="non-terminal residue" evidence="2">
    <location>
        <position position="539"/>
    </location>
</feature>
<comment type="caution">
    <text evidence="2">The sequence shown here is derived from an EMBL/GenBank/DDBJ whole genome shotgun (WGS) entry which is preliminary data.</text>
</comment>
<evidence type="ECO:0000313" key="3">
    <source>
        <dbReference type="Proteomes" id="UP000297839"/>
    </source>
</evidence>
<keyword evidence="3" id="KW-1185">Reference proteome</keyword>
<feature type="domain" description="DUF6531" evidence="1">
    <location>
        <begin position="345"/>
        <end position="418"/>
    </location>
</feature>